<keyword evidence="1" id="KW-0560">Oxidoreductase</keyword>
<evidence type="ECO:0000259" key="4">
    <source>
        <dbReference type="Pfam" id="PF09130"/>
    </source>
</evidence>
<dbReference type="EMBL" id="SRXV01000001">
    <property type="protein sequence ID" value="TGY94650.1"/>
    <property type="molecule type" value="Genomic_DNA"/>
</dbReference>
<proteinExistence type="predicted"/>
<keyword evidence="6" id="KW-1185">Reference proteome</keyword>
<reference evidence="5 6" key="1">
    <citation type="journal article" date="2013" name="Int. J. Syst. Evol. Microbiol.">
        <title>Marinicauda pacifica gen. nov., sp. nov., a prosthecate alphaproteobacterium of the family Hyphomonadaceae isolated from deep seawater.</title>
        <authorList>
            <person name="Zhang X.Y."/>
            <person name="Li G.W."/>
            <person name="Wang C.S."/>
            <person name="Zhang Y.J."/>
            <person name="Xu X.W."/>
            <person name="Li H."/>
            <person name="Liu A."/>
            <person name="Liu C."/>
            <person name="Xie B.B."/>
            <person name="Qin Q.L."/>
            <person name="Xu Z."/>
            <person name="Chen X.L."/>
            <person name="Zhou B.C."/>
            <person name="Zhang Y.Z."/>
        </authorList>
    </citation>
    <scope>NUCLEOTIDE SEQUENCE [LARGE SCALE GENOMIC DNA]</scope>
    <source>
        <strain evidence="5 6">P-1 km-3</strain>
    </source>
</reference>
<evidence type="ECO:0000256" key="2">
    <source>
        <dbReference type="PIRSR" id="PIRSR000103-1"/>
    </source>
</evidence>
<dbReference type="PANTHER" id="PTHR43580">
    <property type="entry name" value="OXIDOREDUCTASE GLYR1-RELATED"/>
    <property type="match status" value="1"/>
</dbReference>
<accession>A0A4S2HF20</accession>
<comment type="caution">
    <text evidence="5">The sequence shown here is derived from an EMBL/GenBank/DDBJ whole genome shotgun (WGS) entry which is preliminary data.</text>
</comment>
<dbReference type="SUPFAM" id="SSF48179">
    <property type="entry name" value="6-phosphogluconate dehydrogenase C-terminal domain-like"/>
    <property type="match status" value="1"/>
</dbReference>
<gene>
    <name evidence="5" type="ORF">E5162_05100</name>
</gene>
<dbReference type="Pfam" id="PF09130">
    <property type="entry name" value="DUF1932"/>
    <property type="match status" value="1"/>
</dbReference>
<dbReference type="PIRSF" id="PIRSF000103">
    <property type="entry name" value="HIBADH"/>
    <property type="match status" value="1"/>
</dbReference>
<organism evidence="5 6">
    <name type="scientific">Marinicauda pacifica</name>
    <dbReference type="NCBI Taxonomy" id="1133559"/>
    <lineage>
        <taxon>Bacteria</taxon>
        <taxon>Pseudomonadati</taxon>
        <taxon>Pseudomonadota</taxon>
        <taxon>Alphaproteobacteria</taxon>
        <taxon>Maricaulales</taxon>
        <taxon>Maricaulaceae</taxon>
        <taxon>Marinicauda</taxon>
    </lineage>
</organism>
<dbReference type="InterPro" id="IPR013328">
    <property type="entry name" value="6PGD_dom2"/>
</dbReference>
<dbReference type="InterPro" id="IPR036291">
    <property type="entry name" value="NAD(P)-bd_dom_sf"/>
</dbReference>
<dbReference type="InterPro" id="IPR006115">
    <property type="entry name" value="6PGDH_NADP-bd"/>
</dbReference>
<dbReference type="PANTHER" id="PTHR43580:SF2">
    <property type="entry name" value="CYTOKINE-LIKE NUCLEAR FACTOR N-PAC"/>
    <property type="match status" value="1"/>
</dbReference>
<name>A0A4S2HF20_9PROT</name>
<dbReference type="GO" id="GO:0016491">
    <property type="term" value="F:oxidoreductase activity"/>
    <property type="evidence" value="ECO:0007669"/>
    <property type="project" value="UniProtKB-KW"/>
</dbReference>
<dbReference type="RefSeq" id="WP_135943847.1">
    <property type="nucleotide sequence ID" value="NZ_BMEI01000001.1"/>
</dbReference>
<feature type="domain" description="6-phosphogluconate dehydrogenase NADP-binding" evidence="3">
    <location>
        <begin position="9"/>
        <end position="145"/>
    </location>
</feature>
<dbReference type="Gene3D" id="1.10.1040.10">
    <property type="entry name" value="N-(1-d-carboxylethyl)-l-norvaline Dehydrogenase, domain 2"/>
    <property type="match status" value="1"/>
</dbReference>
<feature type="domain" description="Phosphogluconate dehydrogenase NAD-binding putative C-terminal" evidence="4">
    <location>
        <begin position="196"/>
        <end position="266"/>
    </location>
</feature>
<dbReference type="OrthoDB" id="4333at2"/>
<dbReference type="InterPro" id="IPR015814">
    <property type="entry name" value="Pgluconate_DH_NAD-bd_C"/>
</dbReference>
<sequence>MTGEGDTVLLGFGEVGQILGADIAGRGAALTAYDIAFDDPASAPARAARESSRVEPAPSADAAAARAGLIVSAVTAEAALEAARSVAGSLRPGAVYLDLNSASPGTKREAASLIEAAGGQYVEAAVMSPVPPKRLATPILLGGPHARSFMPVAQSLGFSAMTVFSAELGKASAAKMCRSVVVKGMEALLLEALVTARHHGLEDTVLKSLDDLFPGPDWPELARYMISRSLEHGRRRAEEMREAARTVNEAGLEPLMSSAAAERQARAGALTEQPDYQDLDAMLDALTQAARRAKLEAAQ</sequence>
<dbReference type="SUPFAM" id="SSF51735">
    <property type="entry name" value="NAD(P)-binding Rossmann-fold domains"/>
    <property type="match status" value="1"/>
</dbReference>
<dbReference type="InterPro" id="IPR015815">
    <property type="entry name" value="HIBADH-related"/>
</dbReference>
<dbReference type="InterPro" id="IPR051265">
    <property type="entry name" value="HIBADH-related_NP60_sf"/>
</dbReference>
<dbReference type="Pfam" id="PF03446">
    <property type="entry name" value="NAD_binding_2"/>
    <property type="match status" value="1"/>
</dbReference>
<protein>
    <submittedName>
        <fullName evidence="5">NAD(P)-dependent oxidoreductase</fullName>
    </submittedName>
</protein>
<dbReference type="Proteomes" id="UP000305451">
    <property type="component" value="Unassembled WGS sequence"/>
</dbReference>
<feature type="active site" evidence="2">
    <location>
        <position position="175"/>
    </location>
</feature>
<dbReference type="GO" id="GO:0050661">
    <property type="term" value="F:NADP binding"/>
    <property type="evidence" value="ECO:0007669"/>
    <property type="project" value="InterPro"/>
</dbReference>
<evidence type="ECO:0000259" key="3">
    <source>
        <dbReference type="Pfam" id="PF03446"/>
    </source>
</evidence>
<dbReference type="AlphaFoldDB" id="A0A4S2HF20"/>
<dbReference type="InterPro" id="IPR008927">
    <property type="entry name" value="6-PGluconate_DH-like_C_sf"/>
</dbReference>
<evidence type="ECO:0000313" key="5">
    <source>
        <dbReference type="EMBL" id="TGY94650.1"/>
    </source>
</evidence>
<evidence type="ECO:0000256" key="1">
    <source>
        <dbReference type="ARBA" id="ARBA00023002"/>
    </source>
</evidence>
<evidence type="ECO:0000313" key="6">
    <source>
        <dbReference type="Proteomes" id="UP000305451"/>
    </source>
</evidence>
<dbReference type="Gene3D" id="3.40.50.720">
    <property type="entry name" value="NAD(P)-binding Rossmann-like Domain"/>
    <property type="match status" value="1"/>
</dbReference>